<dbReference type="InterPro" id="IPR006311">
    <property type="entry name" value="TAT_signal"/>
</dbReference>
<keyword evidence="2" id="KW-0813">Transport</keyword>
<dbReference type="SUPFAM" id="SSF53822">
    <property type="entry name" value="Periplasmic binding protein-like I"/>
    <property type="match status" value="1"/>
</dbReference>
<dbReference type="PROSITE" id="PS51318">
    <property type="entry name" value="TAT"/>
    <property type="match status" value="1"/>
</dbReference>
<keyword evidence="8" id="KW-1185">Reference proteome</keyword>
<evidence type="ECO:0000256" key="3">
    <source>
        <dbReference type="ARBA" id="ARBA00022729"/>
    </source>
</evidence>
<keyword evidence="4" id="KW-0029">Amino-acid transport</keyword>
<dbReference type="InterPro" id="IPR028081">
    <property type="entry name" value="Leu-bd"/>
</dbReference>
<dbReference type="Pfam" id="PF13458">
    <property type="entry name" value="Peripla_BP_6"/>
    <property type="match status" value="1"/>
</dbReference>
<protein>
    <submittedName>
        <fullName evidence="7">Branched-chain amino acid ABC transporter substrate-binding protein</fullName>
    </submittedName>
</protein>
<evidence type="ECO:0000313" key="7">
    <source>
        <dbReference type="EMBL" id="TDG25180.1"/>
    </source>
</evidence>
<dbReference type="Gene3D" id="3.40.50.2300">
    <property type="match status" value="2"/>
</dbReference>
<evidence type="ECO:0000256" key="2">
    <source>
        <dbReference type="ARBA" id="ARBA00022448"/>
    </source>
</evidence>
<dbReference type="InterPro" id="IPR028082">
    <property type="entry name" value="Peripla_BP_I"/>
</dbReference>
<comment type="similarity">
    <text evidence="1">Belongs to the leucine-binding protein family.</text>
</comment>
<evidence type="ECO:0000256" key="5">
    <source>
        <dbReference type="SAM" id="MobiDB-lite"/>
    </source>
</evidence>
<dbReference type="InterPro" id="IPR000709">
    <property type="entry name" value="Leu_Ile_Val-bd"/>
</dbReference>
<dbReference type="EMBL" id="SMRP01000002">
    <property type="protein sequence ID" value="TDG25180.1"/>
    <property type="molecule type" value="Genomic_DNA"/>
</dbReference>
<proteinExistence type="inferred from homology"/>
<evidence type="ECO:0000256" key="1">
    <source>
        <dbReference type="ARBA" id="ARBA00010062"/>
    </source>
</evidence>
<feature type="compositionally biased region" description="Basic residues" evidence="5">
    <location>
        <begin position="1"/>
        <end position="15"/>
    </location>
</feature>
<name>A0A4R5MDK3_9BURK</name>
<feature type="region of interest" description="Disordered" evidence="5">
    <location>
        <begin position="1"/>
        <end position="22"/>
    </location>
</feature>
<evidence type="ECO:0000259" key="6">
    <source>
        <dbReference type="Pfam" id="PF13458"/>
    </source>
</evidence>
<dbReference type="RefSeq" id="WP_133193746.1">
    <property type="nucleotide sequence ID" value="NZ_SMRP01000002.1"/>
</dbReference>
<dbReference type="GO" id="GO:0006865">
    <property type="term" value="P:amino acid transport"/>
    <property type="evidence" value="ECO:0007669"/>
    <property type="project" value="UniProtKB-KW"/>
</dbReference>
<dbReference type="PRINTS" id="PR00337">
    <property type="entry name" value="LEUILEVALBP"/>
</dbReference>
<sequence>MRLRHAPRRSLHHLPHPAPGWPLRPSRRTALLAVVLGALSCVLAAAPGGAAHAAAPGAAASGAATPLTVRIGFVAPLSGEYADYGHDLQNGVQLALDEANAQGVKIGDQTAHFELVSIDDRADPRLGVQAAARLSNQDVAAVVGHFNSGTAIPASRIYESAGIPMIDPAATNPVITSQGFANVFTVISNDAQNAGMAGAWAVDVLKARRIAIVDDRSAFGQGEADVFERTVKAHGGTVVAREFAAGDSGDVVDFGPQLAHIKAADADLLYFGGLARQAAALVRQLKARSMSAQFVGGGGVAIPEFVRLAGQAGEGALAWEYGRPLAQLPDGPRFEQRFKSRFGADVLAYAPFGYDAAWAAIHAMAAAKSANPDAWRGTLRTLSFGGVTGRIAFDEQGALRNGASTLYQVKQGAWVPVMTRGG</sequence>
<dbReference type="PANTHER" id="PTHR47151:SF2">
    <property type="entry name" value="AMINO ACID BINDING PROTEIN"/>
    <property type="match status" value="1"/>
</dbReference>
<dbReference type="Proteomes" id="UP000295722">
    <property type="component" value="Unassembled WGS sequence"/>
</dbReference>
<reference evidence="7 8" key="1">
    <citation type="submission" date="2019-03" db="EMBL/GenBank/DDBJ databases">
        <title>Paraburkholderia sp. 4M-K11, isolated from subtropical forest soil.</title>
        <authorList>
            <person name="Gao Z.-H."/>
            <person name="Qiu L.-H."/>
        </authorList>
    </citation>
    <scope>NUCLEOTIDE SEQUENCE [LARGE SCALE GENOMIC DNA]</scope>
    <source>
        <strain evidence="7 8">4M-K11</strain>
    </source>
</reference>
<organism evidence="7 8">
    <name type="scientific">Paraburkholderia silviterrae</name>
    <dbReference type="NCBI Taxonomy" id="2528715"/>
    <lineage>
        <taxon>Bacteria</taxon>
        <taxon>Pseudomonadati</taxon>
        <taxon>Pseudomonadota</taxon>
        <taxon>Betaproteobacteria</taxon>
        <taxon>Burkholderiales</taxon>
        <taxon>Burkholderiaceae</taxon>
        <taxon>Paraburkholderia</taxon>
    </lineage>
</organism>
<dbReference type="OrthoDB" id="5469508at2"/>
<comment type="caution">
    <text evidence="7">The sequence shown here is derived from an EMBL/GenBank/DDBJ whole genome shotgun (WGS) entry which is preliminary data.</text>
</comment>
<accession>A0A4R5MDK3</accession>
<keyword evidence="3" id="KW-0732">Signal</keyword>
<dbReference type="AlphaFoldDB" id="A0A4R5MDK3"/>
<evidence type="ECO:0000313" key="8">
    <source>
        <dbReference type="Proteomes" id="UP000295722"/>
    </source>
</evidence>
<gene>
    <name evidence="7" type="ORF">EYW47_04825</name>
</gene>
<dbReference type="PANTHER" id="PTHR47151">
    <property type="entry name" value="LEU/ILE/VAL-BINDING ABC TRANSPORTER SUBUNIT"/>
    <property type="match status" value="1"/>
</dbReference>
<evidence type="ECO:0000256" key="4">
    <source>
        <dbReference type="ARBA" id="ARBA00022970"/>
    </source>
</evidence>
<dbReference type="CDD" id="cd06342">
    <property type="entry name" value="PBP1_ABC_LIVBP-like"/>
    <property type="match status" value="1"/>
</dbReference>
<feature type="domain" description="Leucine-binding protein" evidence="6">
    <location>
        <begin position="68"/>
        <end position="412"/>
    </location>
</feature>